<dbReference type="STRING" id="400682.A0A1X7UFB6"/>
<dbReference type="GO" id="GO:0120147">
    <property type="term" value="F:formylglycine-generating oxidase activity"/>
    <property type="evidence" value="ECO:0007669"/>
    <property type="project" value="TreeGrafter"/>
</dbReference>
<reference evidence="7" key="1">
    <citation type="submission" date="2017-05" db="UniProtKB">
        <authorList>
            <consortium name="EnsemblMetazoa"/>
        </authorList>
    </citation>
    <scope>IDENTIFICATION</scope>
</reference>
<dbReference type="NCBIfam" id="TIGR04344">
    <property type="entry name" value="ovoA_Nterm"/>
    <property type="match status" value="2"/>
</dbReference>
<dbReference type="SUPFAM" id="SSF56436">
    <property type="entry name" value="C-type lectin-like"/>
    <property type="match status" value="2"/>
</dbReference>
<dbReference type="InterPro" id="IPR005532">
    <property type="entry name" value="SUMF_dom"/>
</dbReference>
<dbReference type="InterPro" id="IPR051043">
    <property type="entry name" value="Sulfatase_Mod_Factor_Kinase"/>
</dbReference>
<dbReference type="EnsemblMetazoa" id="Aqu2.1.26649_001">
    <property type="protein sequence ID" value="Aqu2.1.26649_001"/>
    <property type="gene ID" value="Aqu2.1.26649"/>
</dbReference>
<feature type="domain" description="Sulfatase-modifying factor enzyme-like" evidence="5">
    <location>
        <begin position="788"/>
        <end position="1071"/>
    </location>
</feature>
<evidence type="ECO:0000259" key="6">
    <source>
        <dbReference type="Pfam" id="PF12867"/>
    </source>
</evidence>
<dbReference type="SUPFAM" id="SSF53335">
    <property type="entry name" value="S-adenosyl-L-methionine-dependent methyltransferases"/>
    <property type="match status" value="1"/>
</dbReference>
<evidence type="ECO:0000256" key="4">
    <source>
        <dbReference type="ARBA" id="ARBA00037882"/>
    </source>
</evidence>
<organism evidence="7">
    <name type="scientific">Amphimedon queenslandica</name>
    <name type="common">Sponge</name>
    <dbReference type="NCBI Taxonomy" id="400682"/>
    <lineage>
        <taxon>Eukaryota</taxon>
        <taxon>Metazoa</taxon>
        <taxon>Porifera</taxon>
        <taxon>Demospongiae</taxon>
        <taxon>Heteroscleromorpha</taxon>
        <taxon>Haplosclerida</taxon>
        <taxon>Niphatidae</taxon>
        <taxon>Amphimedon</taxon>
    </lineage>
</organism>
<dbReference type="InterPro" id="IPR029063">
    <property type="entry name" value="SAM-dependent_MTases_sf"/>
</dbReference>
<evidence type="ECO:0000259" key="5">
    <source>
        <dbReference type="Pfam" id="PF03781"/>
    </source>
</evidence>
<keyword evidence="3" id="KW-0408">Iron</keyword>
<dbReference type="OrthoDB" id="659at2759"/>
<evidence type="ECO:0008006" key="8">
    <source>
        <dbReference type="Google" id="ProtNLM"/>
    </source>
</evidence>
<dbReference type="InterPro" id="IPR042095">
    <property type="entry name" value="SUMF_sf"/>
</dbReference>
<dbReference type="InterPro" id="IPR024775">
    <property type="entry name" value="DinB-like"/>
</dbReference>
<dbReference type="Gene3D" id="3.90.1580.10">
    <property type="entry name" value="paralog of FGE (formylglycine-generating enzyme)"/>
    <property type="match status" value="2"/>
</dbReference>
<evidence type="ECO:0000313" key="7">
    <source>
        <dbReference type="EnsemblMetazoa" id="Aqu2.1.26649_001"/>
    </source>
</evidence>
<dbReference type="FunFam" id="3.90.1580.10:FF:000008">
    <property type="entry name" value="Predicted protein"/>
    <property type="match status" value="2"/>
</dbReference>
<feature type="domain" description="DinB-like" evidence="6">
    <location>
        <begin position="45"/>
        <end position="183"/>
    </location>
</feature>
<dbReference type="eggNOG" id="ENOG502QS9T">
    <property type="taxonomic scope" value="Eukaryota"/>
</dbReference>
<dbReference type="PANTHER" id="PTHR23150:SF26">
    <property type="entry name" value="GENERIC METHYLTRANSFERASE"/>
    <property type="match status" value="1"/>
</dbReference>
<evidence type="ECO:0000256" key="3">
    <source>
        <dbReference type="ARBA" id="ARBA00023004"/>
    </source>
</evidence>
<comment type="pathway">
    <text evidence="4">Amino-acid biosynthesis; ergothioneine biosynthesis.</text>
</comment>
<dbReference type="InterPro" id="IPR016187">
    <property type="entry name" value="CTDL_fold"/>
</dbReference>
<dbReference type="PANTHER" id="PTHR23150">
    <property type="entry name" value="SULFATASE MODIFYING FACTOR 1, 2"/>
    <property type="match status" value="1"/>
</dbReference>
<keyword evidence="2" id="KW-0560">Oxidoreductase</keyword>
<sequence>MSEKENGVSSTALLEAFRAKEYVFSSLAPPNLNLFTRKEMRSYFENAYDLDEGLFSAIKDEKYFYMCPDRLRLPLIFYFGHTATLYVNKLLLAGLIKERVNRSFEKMFETGVDEMSWDDTENYRMGGSYQWPSLSEVMEYRNRVRELVIEVIENAPLTLPVTMDHPWWSLLMGIEHQRIHIETSSVLIRQLPVDYLECPTNWKYAPINSPTPVGPNAFIKVNEGEITLGKPTDFPTYGWDNEYGTKTTKVPAFEATQYLITNKEFFDFVADGGYSTKKYWTDEGWQWVQFRQPKHPLFWVCTDGCKSNCGSTLSDYSHCNNEGHGQKYRYRALYDVIDMPWDWPVDVNYHEAKAYCRWKGAEFRLPTEAEHQIMRGNKPRYSKFDGAILSSEESETNTNLAYGSSTPVNFYKPNSNGFYDVSGNVWECTEDQFDGLPGFKTHYLYDDYSGPSFDGRHNILLGSSWISIGSYSSWFTRSAFRRHFYQHSGFRVARSLSQSSVPPVRQYKMTGFVLGLGITDNFVTIDGISEKELSAPSLNDQFAYDAVETCKDYVVNKMGKLIDQSTSNRSLCGPARAMPGKTALELLKEKKHVFTSLRPPNLSSCTRKDVREYFENTYDLDEAIFTALKDEKYFYMCPDRLRLPLIFYFAHTATLYVNKLLLAGLIKERVNRGFETMFETGVDEMSWDDTENYRMGGSYQWPSLSEVMEYRSRVRELVIEVIENAPLTLPITMDHPWWSIFMGLEHERIHIETSSVLIRQLPVDYLECPTNWKYAPINSPTPVGPNAFIKVNEGEITLGKPTDFPTYGWDNEYGTKTIKVPAFEATQYLITNKEFLDFVADGGYSTKKYWTDEGWQWVQFRQPRHPLFWVCTDECKSNCGSILSDYSHCNNESNGVTNGSTHSKYKYRALYDVIDMPWDWPVDVNYHEAKAYCRWKGAEFRLPTEAEHQIMRGDDPLSSKYSCDPINRKDFHCNFNFAYGSSTPVNFYPANSKGFYDLYGNVWECTEDHFNGFPGYESHYLYDDFSSPCFDGRHNMIQGGSWASTGDLCSRFARYAFRRHFYQHMGFRLVRSLSPSFGTPVKLCDCSAFVLGLGVHSNPVTVEGVDETACFSPSTNKQYVYDDEDLCHDCILNKMGKDVDYGQPLVKYVKEILGSLGAETGSAMVAGCGPGYTSFQLGAMFDSVLGMEFGGRLVDAAIQLQNNGEAVIGDDTVALSCISSPLRTDNVTFKQLTWFPNELEGFDLVLFEFLDRLNEPKGWLRKLWEIVNKKGILIISASDMWTVPVLKQYIGEWFELVHESNVDKIISTWRLKED</sequence>
<dbReference type="Gene3D" id="3.40.50.150">
    <property type="entry name" value="Vaccinia Virus protein VP39"/>
    <property type="match status" value="1"/>
</dbReference>
<dbReference type="InterPro" id="IPR027577">
    <property type="entry name" value="OvoA_Nterm"/>
</dbReference>
<accession>A0A1X7UFB6</accession>
<dbReference type="Pfam" id="PF03781">
    <property type="entry name" value="FGE-sulfatase"/>
    <property type="match status" value="2"/>
</dbReference>
<feature type="domain" description="DinB-like" evidence="6">
    <location>
        <begin position="614"/>
        <end position="753"/>
    </location>
</feature>
<dbReference type="Pfam" id="PF12867">
    <property type="entry name" value="DinB_2"/>
    <property type="match status" value="2"/>
</dbReference>
<comment type="similarity">
    <text evidence="1">Belongs to the sulfatase-modifying factor family.</text>
</comment>
<name>A0A1X7UFB6_AMPQE</name>
<dbReference type="InParanoid" id="A0A1X7UFB6"/>
<evidence type="ECO:0000256" key="1">
    <source>
        <dbReference type="ARBA" id="ARBA00005310"/>
    </source>
</evidence>
<feature type="domain" description="Sulfatase-modifying factor enzyme-like" evidence="5">
    <location>
        <begin position="218"/>
        <end position="494"/>
    </location>
</feature>
<evidence type="ECO:0000256" key="2">
    <source>
        <dbReference type="ARBA" id="ARBA00023002"/>
    </source>
</evidence>
<protein>
    <recommendedName>
        <fullName evidence="8">Sulfatase-modifying factor enzyme domain-containing protein</fullName>
    </recommendedName>
</protein>
<proteinExistence type="inferred from homology"/>